<dbReference type="Proteomes" id="UP001548832">
    <property type="component" value="Unassembled WGS sequence"/>
</dbReference>
<feature type="transmembrane region" description="Helical" evidence="1">
    <location>
        <begin position="72"/>
        <end position="92"/>
    </location>
</feature>
<evidence type="ECO:0000313" key="2">
    <source>
        <dbReference type="EMBL" id="MET2832247.1"/>
    </source>
</evidence>
<gene>
    <name evidence="2" type="ORF">ABVQ20_35425</name>
</gene>
<keyword evidence="1" id="KW-0472">Membrane</keyword>
<keyword evidence="3" id="KW-1185">Reference proteome</keyword>
<proteinExistence type="predicted"/>
<organism evidence="2 3">
    <name type="scientific">Mesorhizobium shangrilense</name>
    <dbReference type="NCBI Taxonomy" id="460060"/>
    <lineage>
        <taxon>Bacteria</taxon>
        <taxon>Pseudomonadati</taxon>
        <taxon>Pseudomonadota</taxon>
        <taxon>Alphaproteobacteria</taxon>
        <taxon>Hyphomicrobiales</taxon>
        <taxon>Phyllobacteriaceae</taxon>
        <taxon>Mesorhizobium</taxon>
    </lineage>
</organism>
<evidence type="ECO:0000313" key="3">
    <source>
        <dbReference type="Proteomes" id="UP001548832"/>
    </source>
</evidence>
<evidence type="ECO:0000256" key="1">
    <source>
        <dbReference type="SAM" id="Phobius"/>
    </source>
</evidence>
<keyword evidence="1" id="KW-1133">Transmembrane helix</keyword>
<protein>
    <submittedName>
        <fullName evidence="2">Uncharacterized protein</fullName>
    </submittedName>
</protein>
<sequence>MVTDGAIELSYEEVQRRVEETFRVSKWRAETKAAEQWPGESSMWMQEDHLGTDETTRPGKIWQWLEAHRRGMVWAFAVAAALVGALISQMIFHRWF</sequence>
<dbReference type="EMBL" id="JBEWSZ010000008">
    <property type="protein sequence ID" value="MET2832247.1"/>
    <property type="molecule type" value="Genomic_DNA"/>
</dbReference>
<reference evidence="2 3" key="1">
    <citation type="submission" date="2024-06" db="EMBL/GenBank/DDBJ databases">
        <authorList>
            <person name="Kim D.-U."/>
        </authorList>
    </citation>
    <scope>NUCLEOTIDE SEQUENCE [LARGE SCALE GENOMIC DNA]</scope>
    <source>
        <strain evidence="2 3">KACC15460</strain>
    </source>
</reference>
<keyword evidence="1" id="KW-0812">Transmembrane</keyword>
<accession>A0ABV2DQC6</accession>
<comment type="caution">
    <text evidence="2">The sequence shown here is derived from an EMBL/GenBank/DDBJ whole genome shotgun (WGS) entry which is preliminary data.</text>
</comment>
<name>A0ABV2DQC6_9HYPH</name>